<dbReference type="OrthoDB" id="544175at2759"/>
<dbReference type="Gramene" id="KFK44606">
    <property type="protein sequence ID" value="KFK44606"/>
    <property type="gene ID" value="AALP_AA1G280700"/>
</dbReference>
<dbReference type="OMA" id="RTASIKC"/>
<feature type="domain" description="DUF1664" evidence="2">
    <location>
        <begin position="93"/>
        <end position="214"/>
    </location>
</feature>
<dbReference type="Pfam" id="PF07889">
    <property type="entry name" value="DUF1664"/>
    <property type="match status" value="1"/>
</dbReference>
<gene>
    <name evidence="3" type="ordered locus">AALP_Aa1g280700</name>
</gene>
<dbReference type="Proteomes" id="UP000029120">
    <property type="component" value="Chromosome 1"/>
</dbReference>
<keyword evidence="4" id="KW-1185">Reference proteome</keyword>
<evidence type="ECO:0000259" key="2">
    <source>
        <dbReference type="Pfam" id="PF07889"/>
    </source>
</evidence>
<evidence type="ECO:0000313" key="3">
    <source>
        <dbReference type="EMBL" id="KFK44606.1"/>
    </source>
</evidence>
<dbReference type="AlphaFoldDB" id="A0A087HR54"/>
<dbReference type="PANTHER" id="PTHR46667:SF6">
    <property type="entry name" value="OS01G0185100 PROTEIN"/>
    <property type="match status" value="1"/>
</dbReference>
<organism evidence="3 4">
    <name type="scientific">Arabis alpina</name>
    <name type="common">Alpine rock-cress</name>
    <dbReference type="NCBI Taxonomy" id="50452"/>
    <lineage>
        <taxon>Eukaryota</taxon>
        <taxon>Viridiplantae</taxon>
        <taxon>Streptophyta</taxon>
        <taxon>Embryophyta</taxon>
        <taxon>Tracheophyta</taxon>
        <taxon>Spermatophyta</taxon>
        <taxon>Magnoliopsida</taxon>
        <taxon>eudicotyledons</taxon>
        <taxon>Gunneridae</taxon>
        <taxon>Pentapetalae</taxon>
        <taxon>rosids</taxon>
        <taxon>malvids</taxon>
        <taxon>Brassicales</taxon>
        <taxon>Brassicaceae</taxon>
        <taxon>Arabideae</taxon>
        <taxon>Arabis</taxon>
    </lineage>
</organism>
<feature type="coiled-coil region" evidence="1">
    <location>
        <begin position="126"/>
        <end position="213"/>
    </location>
</feature>
<dbReference type="eggNOG" id="ENOG502QRN8">
    <property type="taxonomic scope" value="Eukaryota"/>
</dbReference>
<dbReference type="PANTHER" id="PTHR46667">
    <property type="entry name" value="OS05G0182700 PROTEIN"/>
    <property type="match status" value="1"/>
</dbReference>
<protein>
    <recommendedName>
        <fullName evidence="2">DUF1664 domain-containing protein</fullName>
    </recommendedName>
</protein>
<dbReference type="InterPro" id="IPR012458">
    <property type="entry name" value="DUF1664"/>
</dbReference>
<reference evidence="4" key="1">
    <citation type="journal article" date="2015" name="Nat. Plants">
        <title>Genome expansion of Arabis alpina linked with retrotransposition and reduced symmetric DNA methylation.</title>
        <authorList>
            <person name="Willing E.M."/>
            <person name="Rawat V."/>
            <person name="Mandakova T."/>
            <person name="Maumus F."/>
            <person name="James G.V."/>
            <person name="Nordstroem K.J."/>
            <person name="Becker C."/>
            <person name="Warthmann N."/>
            <person name="Chica C."/>
            <person name="Szarzynska B."/>
            <person name="Zytnicki M."/>
            <person name="Albani M.C."/>
            <person name="Kiefer C."/>
            <person name="Bergonzi S."/>
            <person name="Castaings L."/>
            <person name="Mateos J.L."/>
            <person name="Berns M.C."/>
            <person name="Bujdoso N."/>
            <person name="Piofczyk T."/>
            <person name="de Lorenzo L."/>
            <person name="Barrero-Sicilia C."/>
            <person name="Mateos I."/>
            <person name="Piednoel M."/>
            <person name="Hagmann J."/>
            <person name="Chen-Min-Tao R."/>
            <person name="Iglesias-Fernandez R."/>
            <person name="Schuster S.C."/>
            <person name="Alonso-Blanco C."/>
            <person name="Roudier F."/>
            <person name="Carbonero P."/>
            <person name="Paz-Ares J."/>
            <person name="Davis S.J."/>
            <person name="Pecinka A."/>
            <person name="Quesneville H."/>
            <person name="Colot V."/>
            <person name="Lysak M.A."/>
            <person name="Weigel D."/>
            <person name="Coupland G."/>
            <person name="Schneeberger K."/>
        </authorList>
    </citation>
    <scope>NUCLEOTIDE SEQUENCE [LARGE SCALE GENOMIC DNA]</scope>
    <source>
        <strain evidence="4">cv. Pajares</strain>
    </source>
</reference>
<accession>A0A087HR54</accession>
<proteinExistence type="predicted"/>
<evidence type="ECO:0000256" key="1">
    <source>
        <dbReference type="SAM" id="Coils"/>
    </source>
</evidence>
<name>A0A087HR54_ARAAL</name>
<dbReference type="EMBL" id="CM002869">
    <property type="protein sequence ID" value="KFK44606.1"/>
    <property type="molecule type" value="Genomic_DNA"/>
</dbReference>
<evidence type="ECO:0000313" key="4">
    <source>
        <dbReference type="Proteomes" id="UP000029120"/>
    </source>
</evidence>
<sequence>MALQTGVGLSRILLLAGAGYTGTIMMKNGKLSDLLGELQSLVKGLEISGDGSDGDSDLSDAIAAQVRRLSMEVRQLASSRQITVMNGVSGANLQGLAVPAAALGAFGYGYMWWKGISFSDLMYVTKANMANAVANLTKNLEQVSETLAAAKRHLTQKIQNVDDKVEKQIDLSKEINNQVILAREDINSLELNLASLNNMISALDGKLDSLEYKQDVTNVFMLNLYNYFGGKSTKLPDMEQLQLPVNQRARNLLPDVESKGLKNFAEVLFESNDSEGTTTVKQIGRRMVIENSRPVLSRATSAIC</sequence>
<keyword evidence="1" id="KW-0175">Coiled coil</keyword>